<dbReference type="Pfam" id="PF14525">
    <property type="entry name" value="AraC_binding_2"/>
    <property type="match status" value="1"/>
</dbReference>
<evidence type="ECO:0000313" key="5">
    <source>
        <dbReference type="EMBL" id="AIJ45413.1"/>
    </source>
</evidence>
<protein>
    <submittedName>
        <fullName evidence="5">DNA-binding protein</fullName>
    </submittedName>
</protein>
<evidence type="ECO:0000256" key="1">
    <source>
        <dbReference type="ARBA" id="ARBA00023015"/>
    </source>
</evidence>
<dbReference type="Gene3D" id="1.10.10.60">
    <property type="entry name" value="Homeodomain-like"/>
    <property type="match status" value="1"/>
</dbReference>
<dbReference type="SUPFAM" id="SSF46689">
    <property type="entry name" value="Homeodomain-like"/>
    <property type="match status" value="1"/>
</dbReference>
<proteinExistence type="predicted"/>
<name>A0A076PIE5_COMTE</name>
<gene>
    <name evidence="5" type="ORF">O987_06275</name>
</gene>
<dbReference type="InterPro" id="IPR035418">
    <property type="entry name" value="AraC-bd_2"/>
</dbReference>
<dbReference type="InterPro" id="IPR009057">
    <property type="entry name" value="Homeodomain-like_sf"/>
</dbReference>
<feature type="domain" description="HTH araC/xylS-type" evidence="4">
    <location>
        <begin position="217"/>
        <end position="318"/>
    </location>
</feature>
<dbReference type="PANTHER" id="PTHR46796:SF6">
    <property type="entry name" value="ARAC SUBFAMILY"/>
    <property type="match status" value="1"/>
</dbReference>
<dbReference type="Pfam" id="PF12833">
    <property type="entry name" value="HTH_18"/>
    <property type="match status" value="1"/>
</dbReference>
<dbReference type="AlphaFoldDB" id="A0A076PIE5"/>
<evidence type="ECO:0000256" key="2">
    <source>
        <dbReference type="ARBA" id="ARBA00023125"/>
    </source>
</evidence>
<dbReference type="GO" id="GO:0003700">
    <property type="term" value="F:DNA-binding transcription factor activity"/>
    <property type="evidence" value="ECO:0007669"/>
    <property type="project" value="InterPro"/>
</dbReference>
<dbReference type="PANTHER" id="PTHR46796">
    <property type="entry name" value="HTH-TYPE TRANSCRIPTIONAL ACTIVATOR RHAS-RELATED"/>
    <property type="match status" value="1"/>
</dbReference>
<evidence type="ECO:0000256" key="3">
    <source>
        <dbReference type="ARBA" id="ARBA00023163"/>
    </source>
</evidence>
<dbReference type="HOGENOM" id="CLU_049704_1_0_4"/>
<keyword evidence="1" id="KW-0805">Transcription regulation</keyword>
<dbReference type="KEGG" id="ctes:O987_06275"/>
<dbReference type="RefSeq" id="WP_043371153.1">
    <property type="nucleotide sequence ID" value="NZ_CP006704.1"/>
</dbReference>
<organism evidence="5 6">
    <name type="scientific">Comamonas testosteroni TK102</name>
    <dbReference type="NCBI Taxonomy" id="1392005"/>
    <lineage>
        <taxon>Bacteria</taxon>
        <taxon>Pseudomonadati</taxon>
        <taxon>Pseudomonadota</taxon>
        <taxon>Betaproteobacteria</taxon>
        <taxon>Burkholderiales</taxon>
        <taxon>Comamonadaceae</taxon>
        <taxon>Comamonas</taxon>
    </lineage>
</organism>
<evidence type="ECO:0000259" key="4">
    <source>
        <dbReference type="PROSITE" id="PS01124"/>
    </source>
</evidence>
<sequence>MRPDIPANQVIEKMTEMQGAQAVGAWQHWMSTLYGLESDVYGDQHFSARLGTFELGPVGMTRIEASRHRVRRTSASMARHSTDFLKIVAPWHGEARVCQNGREAVARSGQWLIYDTTQEYEVLNPEWCEHLIITLPKSRFEDHGRAVDALMGRYVGGSEGVSRIALDMMRGTFAECRAMGQGLAQHVTDSLLQLIQLSLLDACGRAASLSASELLLGRIKAYVRQHLRDPALSVDAVAAALNCSKRHLYNAFADERLSISQHIWVERVALFQRELLSPANRHCTLTELALASGFASGAHLSRLFKQHTGQTPAQFRAGVQASSLLN</sequence>
<dbReference type="Proteomes" id="UP000028782">
    <property type="component" value="Chromosome"/>
</dbReference>
<dbReference type="GO" id="GO:0043565">
    <property type="term" value="F:sequence-specific DNA binding"/>
    <property type="evidence" value="ECO:0007669"/>
    <property type="project" value="InterPro"/>
</dbReference>
<dbReference type="InterPro" id="IPR018060">
    <property type="entry name" value="HTH_AraC"/>
</dbReference>
<keyword evidence="3" id="KW-0804">Transcription</keyword>
<reference evidence="5 6" key="1">
    <citation type="journal article" date="2014" name="Genome Announc.">
        <title>Complete Genome Sequence of Polychlorinated Biphenyl Degrader Comamonas testosteroni TK102 (NBRC 109938).</title>
        <authorList>
            <person name="Fukuda K."/>
            <person name="Hosoyama A."/>
            <person name="Tsuchikane K."/>
            <person name="Ohji S."/>
            <person name="Yamazoe A."/>
            <person name="Fujita N."/>
            <person name="Shintani M."/>
            <person name="Kimbara K."/>
        </authorList>
    </citation>
    <scope>NUCLEOTIDE SEQUENCE [LARGE SCALE GENOMIC DNA]</scope>
    <source>
        <strain evidence="5">TK102</strain>
    </source>
</reference>
<dbReference type="SMART" id="SM00342">
    <property type="entry name" value="HTH_ARAC"/>
    <property type="match status" value="1"/>
</dbReference>
<dbReference type="PROSITE" id="PS01124">
    <property type="entry name" value="HTH_ARAC_FAMILY_2"/>
    <property type="match status" value="1"/>
</dbReference>
<dbReference type="InterPro" id="IPR050204">
    <property type="entry name" value="AraC_XylS_family_regulators"/>
</dbReference>
<keyword evidence="2 5" id="KW-0238">DNA-binding</keyword>
<accession>A0A076PIE5</accession>
<dbReference type="EMBL" id="CP006704">
    <property type="protein sequence ID" value="AIJ45413.1"/>
    <property type="molecule type" value="Genomic_DNA"/>
</dbReference>
<evidence type="ECO:0000313" key="6">
    <source>
        <dbReference type="Proteomes" id="UP000028782"/>
    </source>
</evidence>